<protein>
    <recommendedName>
        <fullName evidence="5">DNA polymerase beta</fullName>
        <ecNumber evidence="3">2.7.7.7</ecNumber>
        <ecNumber evidence="4">4.2.99.18</ecNumber>
    </recommendedName>
    <alternativeName>
        <fullName evidence="16">5'-deoxyribose-phosphate lyase</fullName>
    </alternativeName>
    <alternativeName>
        <fullName evidence="17">AP lyase</fullName>
    </alternativeName>
</protein>
<keyword evidence="14" id="KW-0915">Sodium</keyword>
<dbReference type="GO" id="GO:0006281">
    <property type="term" value="P:DNA repair"/>
    <property type="evidence" value="ECO:0007669"/>
    <property type="project" value="UniProtKB-KW"/>
</dbReference>
<evidence type="ECO:0000256" key="4">
    <source>
        <dbReference type="ARBA" id="ARBA00012720"/>
    </source>
</evidence>
<dbReference type="PANTHER" id="PTHR36928">
    <property type="entry name" value="PHOSPHATASE YCDX-RELATED"/>
    <property type="match status" value="1"/>
</dbReference>
<gene>
    <name evidence="25" type="ORF">SAMN02745885_01354</name>
</gene>
<dbReference type="Pfam" id="PF14520">
    <property type="entry name" value="HHH_5"/>
    <property type="match status" value="1"/>
</dbReference>
<evidence type="ECO:0000256" key="15">
    <source>
        <dbReference type="ARBA" id="ARBA00023204"/>
    </source>
</evidence>
<feature type="domain" description="Helix-hairpin-helix DNA-binding motif class 1" evidence="22">
    <location>
        <begin position="51"/>
        <end position="70"/>
    </location>
</feature>
<dbReference type="Proteomes" id="UP000189933">
    <property type="component" value="Unassembled WGS sequence"/>
</dbReference>
<feature type="domain" description="DNA-directed DNA polymerase X" evidence="24">
    <location>
        <begin position="1"/>
        <end position="317"/>
    </location>
</feature>
<evidence type="ECO:0000256" key="12">
    <source>
        <dbReference type="ARBA" id="ARBA00022843"/>
    </source>
</evidence>
<evidence type="ECO:0000313" key="26">
    <source>
        <dbReference type="Proteomes" id="UP000189933"/>
    </source>
</evidence>
<dbReference type="NCBIfam" id="NF006375">
    <property type="entry name" value="PRK08609.1"/>
    <property type="match status" value="1"/>
</dbReference>
<dbReference type="GO" id="GO:0003887">
    <property type="term" value="F:DNA-directed DNA polymerase activity"/>
    <property type="evidence" value="ECO:0007669"/>
    <property type="project" value="UniProtKB-KW"/>
</dbReference>
<comment type="function">
    <text evidence="20">Repair polymerase that plays a key role in base-excision repair. During this process, the damaged base is excised by specific DNA glycosylases, the DNA backbone is nicked at the abasic site by an apurinic/apyrimidic (AP) endonuclease, and POLB removes 5'-deoxyribose-phosphate from the preincised AP site acting as a 5'-deoxyribose-phosphate lyase (5'-dRP lyase); through its DNA polymerase activity, it adds one nucleotide to the 3' end of the arising single-nucleotide gap. Conducts 'gap-filling' DNA synthesis in a stepwise distributive fashion rather than in a processive fashion as for other DNA polymerases. It is also able to cleave sugar-phosphate bonds 3' to an intact AP site, acting as an AP lyase.</text>
</comment>
<dbReference type="SMART" id="SM00278">
    <property type="entry name" value="HhH1"/>
    <property type="match status" value="3"/>
</dbReference>
<organism evidence="25 26">
    <name type="scientific">Carboxydocella sporoproducens DSM 16521</name>
    <dbReference type="NCBI Taxonomy" id="1121270"/>
    <lineage>
        <taxon>Bacteria</taxon>
        <taxon>Bacillati</taxon>
        <taxon>Bacillota</taxon>
        <taxon>Clostridia</taxon>
        <taxon>Eubacteriales</taxon>
        <taxon>Clostridiales Family XVI. Incertae Sedis</taxon>
        <taxon>Carboxydocella</taxon>
    </lineage>
</organism>
<dbReference type="InterPro" id="IPR010996">
    <property type="entry name" value="HHH_MUS81"/>
</dbReference>
<dbReference type="InterPro" id="IPR002054">
    <property type="entry name" value="DNA-dir_DNA_pol_X"/>
</dbReference>
<evidence type="ECO:0000256" key="13">
    <source>
        <dbReference type="ARBA" id="ARBA00022932"/>
    </source>
</evidence>
<evidence type="ECO:0000256" key="19">
    <source>
        <dbReference type="ARBA" id="ARBA00044678"/>
    </source>
</evidence>
<dbReference type="FunFam" id="3.20.20.140:FF:000047">
    <property type="entry name" value="PHP domain-containing protein"/>
    <property type="match status" value="1"/>
</dbReference>
<evidence type="ECO:0000256" key="21">
    <source>
        <dbReference type="ARBA" id="ARBA00049244"/>
    </source>
</evidence>
<dbReference type="Pfam" id="PF02811">
    <property type="entry name" value="PHP"/>
    <property type="match status" value="1"/>
</dbReference>
<dbReference type="Pfam" id="PF14716">
    <property type="entry name" value="HHH_8"/>
    <property type="match status" value="1"/>
</dbReference>
<dbReference type="GO" id="GO:0008270">
    <property type="term" value="F:zinc ion binding"/>
    <property type="evidence" value="ECO:0007669"/>
    <property type="project" value="TreeGrafter"/>
</dbReference>
<dbReference type="InterPro" id="IPR027421">
    <property type="entry name" value="DNA_pol_lamdba_lyase_dom_sf"/>
</dbReference>
<comment type="catalytic activity">
    <reaction evidence="19">
        <text>a 5'-end 2'-deoxyribose-2'-deoxyribonucleotide-DNA = (2E,4S)-4-hydroxypenten-2-al-5-phosphate + a 5'-end 5'-phospho-2'-deoxyribonucleoside-DNA + H(+)</text>
        <dbReference type="Rhea" id="RHEA:76255"/>
        <dbReference type="Rhea" id="RHEA-COMP:13180"/>
        <dbReference type="Rhea" id="RHEA-COMP:18657"/>
        <dbReference type="ChEBI" id="CHEBI:15378"/>
        <dbReference type="ChEBI" id="CHEBI:136412"/>
        <dbReference type="ChEBI" id="CHEBI:195194"/>
        <dbReference type="ChEBI" id="CHEBI:195195"/>
    </reaction>
</comment>
<reference evidence="26" key="1">
    <citation type="submission" date="2017-02" db="EMBL/GenBank/DDBJ databases">
        <authorList>
            <person name="Varghese N."/>
            <person name="Submissions S."/>
        </authorList>
    </citation>
    <scope>NUCLEOTIDE SEQUENCE [LARGE SCALE GENOMIC DNA]</scope>
    <source>
        <strain evidence="26">DSM 16521</strain>
    </source>
</reference>
<dbReference type="SUPFAM" id="SSF81301">
    <property type="entry name" value="Nucleotidyltransferase"/>
    <property type="match status" value="1"/>
</dbReference>
<keyword evidence="6" id="KW-0488">Methylation</keyword>
<keyword evidence="7" id="KW-0237">DNA synthesis</keyword>
<dbReference type="InterPro" id="IPR010994">
    <property type="entry name" value="RuvA_2-like"/>
</dbReference>
<comment type="cofactor">
    <cofactor evidence="1">
        <name>Mg(2+)</name>
        <dbReference type="ChEBI" id="CHEBI:18420"/>
    </cofactor>
</comment>
<dbReference type="Pfam" id="PF14791">
    <property type="entry name" value="DNA_pol_B_thumb"/>
    <property type="match status" value="1"/>
</dbReference>
<keyword evidence="26" id="KW-1185">Reference proteome</keyword>
<evidence type="ECO:0000256" key="5">
    <source>
        <dbReference type="ARBA" id="ARBA00020020"/>
    </source>
</evidence>
<evidence type="ECO:0000259" key="22">
    <source>
        <dbReference type="SMART" id="SM00278"/>
    </source>
</evidence>
<keyword evidence="8" id="KW-0808">Transferase</keyword>
<dbReference type="SUPFAM" id="SSF47802">
    <property type="entry name" value="DNA polymerase beta, N-terminal domain-like"/>
    <property type="match status" value="1"/>
</dbReference>
<keyword evidence="15" id="KW-0234">DNA repair</keyword>
<sequence>MDKKQVAHVLEEIGKLLELKGENPFKARAFYGGARIVETLTEDLNQLVDSGQLEEIKGIGKSLAEQIRELVVEGRSSAYEELRNEFPPGVLEMLAIPGLGPKKVGTLYRELGISNPGELEYACRENRLLTLPGFGAKSQANILAAIEKRREYAGRWRWAEANVIGFDLLAELRLLPQVKRAEMAGSWRRLLEVVKDLDLVVELAPGTDWQQFRAALEQLSLVKAVSSGGENKLTLELMSGINCDLRLAKGEEFAWTWLHFTGSKEHNTLLRQRAKKQGLKLNEYGLFQEEKPVAAATSEREAYAALGLPYIPPELREGLGEIEVAEKGQLPELVNLSDLKGVWHVHTNYSDGIHTLADMAEAARRLGWKFLGIADHSRSAYYAHGLSLEDIQRQQREIDVLNRKWQEEGIDFRLLKGIEVDILPDGGLDYPDEVLASFDFVIASVHSGFKQDEKLMTRRLLRALEHPAVTMLGHPTGRLLLARPGYPVDLEEILQAASRYGKAIELNANPYRLDLDWRWCRRARELGVKIAINPDAHRREELGYVIYGVNIARKGWLTAKDVLNSQIPPWKS</sequence>
<dbReference type="InterPro" id="IPR022311">
    <property type="entry name" value="PolX-like"/>
</dbReference>
<comment type="catalytic activity">
    <reaction evidence="21">
        <text>DNA(n) + a 2'-deoxyribonucleoside 5'-triphosphate = DNA(n+1) + diphosphate</text>
        <dbReference type="Rhea" id="RHEA:22508"/>
        <dbReference type="Rhea" id="RHEA-COMP:17339"/>
        <dbReference type="Rhea" id="RHEA-COMP:17340"/>
        <dbReference type="ChEBI" id="CHEBI:33019"/>
        <dbReference type="ChEBI" id="CHEBI:61560"/>
        <dbReference type="ChEBI" id="CHEBI:173112"/>
        <dbReference type="EC" id="2.7.7.7"/>
    </reaction>
</comment>
<evidence type="ECO:0000256" key="2">
    <source>
        <dbReference type="ARBA" id="ARBA00004496"/>
    </source>
</evidence>
<dbReference type="InterPro" id="IPR037160">
    <property type="entry name" value="DNA_Pol_thumb_sf"/>
</dbReference>
<evidence type="ECO:0000256" key="6">
    <source>
        <dbReference type="ARBA" id="ARBA00022481"/>
    </source>
</evidence>
<evidence type="ECO:0000256" key="11">
    <source>
        <dbReference type="ARBA" id="ARBA00022763"/>
    </source>
</evidence>
<dbReference type="SMART" id="SM00481">
    <property type="entry name" value="POLIIIAc"/>
    <property type="match status" value="1"/>
</dbReference>
<keyword evidence="13" id="KW-0239">DNA-directed DNA polymerase</keyword>
<evidence type="ECO:0000259" key="23">
    <source>
        <dbReference type="SMART" id="SM00481"/>
    </source>
</evidence>
<dbReference type="GO" id="GO:0140078">
    <property type="term" value="F:class I DNA-(apurinic or apyrimidinic site) endonuclease activity"/>
    <property type="evidence" value="ECO:0007669"/>
    <property type="project" value="UniProtKB-EC"/>
</dbReference>
<dbReference type="CDD" id="cd00141">
    <property type="entry name" value="NT_POLXc"/>
    <property type="match status" value="1"/>
</dbReference>
<dbReference type="Gene3D" id="1.10.150.110">
    <property type="entry name" value="DNA polymerase beta, N-terminal domain-like"/>
    <property type="match status" value="1"/>
</dbReference>
<keyword evidence="9" id="KW-0548">Nucleotidyltransferase</keyword>
<dbReference type="InterPro" id="IPR002008">
    <property type="entry name" value="DNA_pol_X_beta-like"/>
</dbReference>
<dbReference type="GO" id="GO:0005829">
    <property type="term" value="C:cytosol"/>
    <property type="evidence" value="ECO:0007669"/>
    <property type="project" value="TreeGrafter"/>
</dbReference>
<dbReference type="SUPFAM" id="SSF89550">
    <property type="entry name" value="PHP domain-like"/>
    <property type="match status" value="1"/>
</dbReference>
<dbReference type="EC" id="2.7.7.7" evidence="3"/>
<dbReference type="AlphaFoldDB" id="A0A1T4PP50"/>
<evidence type="ECO:0000256" key="20">
    <source>
        <dbReference type="ARBA" id="ARBA00045548"/>
    </source>
</evidence>
<evidence type="ECO:0000256" key="8">
    <source>
        <dbReference type="ARBA" id="ARBA00022679"/>
    </source>
</evidence>
<name>A0A1T4PP50_9FIRM</name>
<evidence type="ECO:0000256" key="1">
    <source>
        <dbReference type="ARBA" id="ARBA00001946"/>
    </source>
</evidence>
<evidence type="ECO:0000259" key="24">
    <source>
        <dbReference type="SMART" id="SM00483"/>
    </source>
</evidence>
<dbReference type="Gene3D" id="3.30.210.10">
    <property type="entry name" value="DNA polymerase, thumb domain"/>
    <property type="match status" value="1"/>
</dbReference>
<evidence type="ECO:0000256" key="3">
    <source>
        <dbReference type="ARBA" id="ARBA00012417"/>
    </source>
</evidence>
<dbReference type="InterPro" id="IPR050243">
    <property type="entry name" value="PHP_phosphatase"/>
</dbReference>
<dbReference type="PANTHER" id="PTHR36928:SF1">
    <property type="entry name" value="PHOSPHATASE YCDX-RELATED"/>
    <property type="match status" value="1"/>
</dbReference>
<evidence type="ECO:0000313" key="25">
    <source>
        <dbReference type="EMBL" id="SJZ93354.1"/>
    </source>
</evidence>
<feature type="domain" description="Helix-hairpin-helix DNA-binding motif class 1" evidence="22">
    <location>
        <begin position="91"/>
        <end position="110"/>
    </location>
</feature>
<evidence type="ECO:0000256" key="17">
    <source>
        <dbReference type="ARBA" id="ARBA00035726"/>
    </source>
</evidence>
<dbReference type="InterPro" id="IPR016195">
    <property type="entry name" value="Pol/histidinol_Pase-like"/>
</dbReference>
<dbReference type="PRINTS" id="PR00870">
    <property type="entry name" value="DNAPOLXBETA"/>
</dbReference>
<comment type="subcellular location">
    <subcellularLocation>
        <location evidence="2">Cytoplasm</location>
    </subcellularLocation>
</comment>
<accession>A0A1T4PP50</accession>
<feature type="domain" description="Helix-hairpin-helix DNA-binding motif class 1" evidence="22">
    <location>
        <begin position="126"/>
        <end position="145"/>
    </location>
</feature>
<dbReference type="OrthoDB" id="9808747at2"/>
<comment type="catalytic activity">
    <reaction evidence="18">
        <text>2'-deoxyribonucleotide-(2'-deoxyribose 5'-phosphate)-2'-deoxyribonucleotide-DNA = a 3'-end 2'-deoxyribonucleotide-(2,3-dehydro-2,3-deoxyribose 5'-phosphate)-DNA + a 5'-end 5'-phospho-2'-deoxyribonucleoside-DNA + H(+)</text>
        <dbReference type="Rhea" id="RHEA:66592"/>
        <dbReference type="Rhea" id="RHEA-COMP:13180"/>
        <dbReference type="Rhea" id="RHEA-COMP:16897"/>
        <dbReference type="Rhea" id="RHEA-COMP:17067"/>
        <dbReference type="ChEBI" id="CHEBI:15378"/>
        <dbReference type="ChEBI" id="CHEBI:136412"/>
        <dbReference type="ChEBI" id="CHEBI:157695"/>
        <dbReference type="ChEBI" id="CHEBI:167181"/>
        <dbReference type="EC" id="4.2.99.18"/>
    </reaction>
</comment>
<keyword evidence="12" id="KW-0832">Ubl conjugation</keyword>
<evidence type="ECO:0000256" key="7">
    <source>
        <dbReference type="ARBA" id="ARBA00022634"/>
    </source>
</evidence>
<dbReference type="RefSeq" id="WP_078665431.1">
    <property type="nucleotide sequence ID" value="NZ_FUXM01000013.1"/>
</dbReference>
<dbReference type="GO" id="GO:0003677">
    <property type="term" value="F:DNA binding"/>
    <property type="evidence" value="ECO:0007669"/>
    <property type="project" value="InterPro"/>
</dbReference>
<evidence type="ECO:0000256" key="16">
    <source>
        <dbReference type="ARBA" id="ARBA00035717"/>
    </source>
</evidence>
<dbReference type="InterPro" id="IPR004013">
    <property type="entry name" value="PHP_dom"/>
</dbReference>
<evidence type="ECO:0000256" key="10">
    <source>
        <dbReference type="ARBA" id="ARBA00022705"/>
    </source>
</evidence>
<evidence type="ECO:0000256" key="9">
    <source>
        <dbReference type="ARBA" id="ARBA00022695"/>
    </source>
</evidence>
<dbReference type="InterPro" id="IPR043519">
    <property type="entry name" value="NT_sf"/>
</dbReference>
<dbReference type="PIRSF" id="PIRSF005047">
    <property type="entry name" value="UCP005047_YshC"/>
    <property type="match status" value="1"/>
</dbReference>
<dbReference type="SUPFAM" id="SSF47781">
    <property type="entry name" value="RuvA domain 2-like"/>
    <property type="match status" value="1"/>
</dbReference>
<dbReference type="EC" id="4.2.99.18" evidence="4"/>
<dbReference type="SMART" id="SM00483">
    <property type="entry name" value="POLXc"/>
    <property type="match status" value="1"/>
</dbReference>
<dbReference type="CDD" id="cd07436">
    <property type="entry name" value="PHP_PolX"/>
    <property type="match status" value="1"/>
</dbReference>
<dbReference type="Gene3D" id="1.10.150.20">
    <property type="entry name" value="5' to 3' exonuclease, C-terminal subdomain"/>
    <property type="match status" value="1"/>
</dbReference>
<dbReference type="Gene3D" id="3.20.20.140">
    <property type="entry name" value="Metal-dependent hydrolases"/>
    <property type="match status" value="1"/>
</dbReference>
<feature type="domain" description="Polymerase/histidinol phosphatase N-terminal" evidence="23">
    <location>
        <begin position="341"/>
        <end position="424"/>
    </location>
</feature>
<dbReference type="EMBL" id="FUXM01000013">
    <property type="protein sequence ID" value="SJZ93354.1"/>
    <property type="molecule type" value="Genomic_DNA"/>
</dbReference>
<keyword evidence="11" id="KW-0227">DNA damage</keyword>
<dbReference type="Gene3D" id="3.30.460.10">
    <property type="entry name" value="Beta Polymerase, domain 2"/>
    <property type="match status" value="1"/>
</dbReference>
<evidence type="ECO:0000256" key="18">
    <source>
        <dbReference type="ARBA" id="ARBA00044632"/>
    </source>
</evidence>
<dbReference type="GO" id="GO:0042578">
    <property type="term" value="F:phosphoric ester hydrolase activity"/>
    <property type="evidence" value="ECO:0007669"/>
    <property type="project" value="TreeGrafter"/>
</dbReference>
<dbReference type="InterPro" id="IPR029398">
    <property type="entry name" value="PolB_thumb"/>
</dbReference>
<keyword evidence="10" id="KW-0235">DNA replication</keyword>
<dbReference type="InterPro" id="IPR047967">
    <property type="entry name" value="PolX_PHP"/>
</dbReference>
<proteinExistence type="predicted"/>
<dbReference type="InterPro" id="IPR003141">
    <property type="entry name" value="Pol/His_phosphatase_N"/>
</dbReference>
<dbReference type="InterPro" id="IPR003583">
    <property type="entry name" value="Hlx-hairpin-Hlx_DNA-bd_motif"/>
</dbReference>
<evidence type="ECO:0000256" key="14">
    <source>
        <dbReference type="ARBA" id="ARBA00023053"/>
    </source>
</evidence>